<dbReference type="GeneID" id="82879515"/>
<sequence>MVGGDHGHLRFSLRSVEALIRAAIAQVPGTKSIDAKLAGIGGRAYPRLLVQIDPERELVSVDANIAATWPSPVTEVAVAARGAIEAAVREYMGYFTSRVNITVGALEPGPRVSEDDVAKRGHPSGTHPQELSAHEPRHILAPHPKALRPTLAPRPDRTLREVSTPKHVTAPPIAVPAPMILRATQAPAPLDLKEIASPAPQPLRSIAPPRVDVETSPVLTPPPMSLRPVSVPRAVRLRRVYIDPVPRHTAHVYAPLPEPLRAITINPRWKAGTPLV</sequence>
<evidence type="ECO:0000313" key="2">
    <source>
        <dbReference type="EMBL" id="GEB98315.1"/>
    </source>
</evidence>
<evidence type="ECO:0008006" key="4">
    <source>
        <dbReference type="Google" id="ProtNLM"/>
    </source>
</evidence>
<gene>
    <name evidence="2" type="ORF">CFL01nite_18100</name>
</gene>
<dbReference type="Proteomes" id="UP000315353">
    <property type="component" value="Unassembled WGS sequence"/>
</dbReference>
<dbReference type="RefSeq" id="WP_075729101.1">
    <property type="nucleotide sequence ID" value="NZ_BJNB01000030.1"/>
</dbReference>
<evidence type="ECO:0000256" key="1">
    <source>
        <dbReference type="SAM" id="MobiDB-lite"/>
    </source>
</evidence>
<dbReference type="EMBL" id="BJNB01000030">
    <property type="protein sequence ID" value="GEB98315.1"/>
    <property type="molecule type" value="Genomic_DNA"/>
</dbReference>
<name>A0AB73B902_CORFL</name>
<proteinExistence type="predicted"/>
<comment type="caution">
    <text evidence="2">The sequence shown here is derived from an EMBL/GenBank/DDBJ whole genome shotgun (WGS) entry which is preliminary data.</text>
</comment>
<organism evidence="2 3">
    <name type="scientific">Corynebacterium flavescens</name>
    <dbReference type="NCBI Taxonomy" id="28028"/>
    <lineage>
        <taxon>Bacteria</taxon>
        <taxon>Bacillati</taxon>
        <taxon>Actinomycetota</taxon>
        <taxon>Actinomycetes</taxon>
        <taxon>Mycobacteriales</taxon>
        <taxon>Corynebacteriaceae</taxon>
        <taxon>Corynebacterium</taxon>
    </lineage>
</organism>
<feature type="region of interest" description="Disordered" evidence="1">
    <location>
        <begin position="106"/>
        <end position="135"/>
    </location>
</feature>
<evidence type="ECO:0000313" key="3">
    <source>
        <dbReference type="Proteomes" id="UP000315353"/>
    </source>
</evidence>
<reference evidence="2 3" key="1">
    <citation type="submission" date="2019-06" db="EMBL/GenBank/DDBJ databases">
        <title>Whole genome shotgun sequence of Corynebacterium flavescens NBRC 14136.</title>
        <authorList>
            <person name="Hosoyama A."/>
            <person name="Uohara A."/>
            <person name="Ohji S."/>
            <person name="Ichikawa N."/>
        </authorList>
    </citation>
    <scope>NUCLEOTIDE SEQUENCE [LARGE SCALE GENOMIC DNA]</scope>
    <source>
        <strain evidence="2 3">NBRC 14136</strain>
    </source>
</reference>
<dbReference type="AlphaFoldDB" id="A0AB73B902"/>
<accession>A0AB73B902</accession>
<protein>
    <recommendedName>
        <fullName evidence="4">Asp23/Gls24 family envelope stress response protein</fullName>
    </recommendedName>
</protein>